<reference evidence="1" key="1">
    <citation type="submission" date="2019-06" db="EMBL/GenBank/DDBJ databases">
        <authorList>
            <person name="Murdoch R.W."/>
            <person name="Fathepure B."/>
        </authorList>
    </citation>
    <scope>NUCLEOTIDE SEQUENCE</scope>
</reference>
<proteinExistence type="predicted"/>
<organism evidence="1">
    <name type="scientific">uncultured organism</name>
    <dbReference type="NCBI Taxonomy" id="155900"/>
    <lineage>
        <taxon>unclassified sequences</taxon>
        <taxon>environmental samples</taxon>
    </lineage>
</organism>
<evidence type="ECO:0000313" key="1">
    <source>
        <dbReference type="EMBL" id="QEA05988.1"/>
    </source>
</evidence>
<name>A0A5B8RDF4_9ZZZZ</name>
<protein>
    <submittedName>
        <fullName evidence="1">Uncharacterized protein</fullName>
    </submittedName>
</protein>
<accession>A0A5B8RDF4</accession>
<gene>
    <name evidence="1" type="ORF">KBTEX_02317</name>
</gene>
<dbReference type="AlphaFoldDB" id="A0A5B8RDF4"/>
<dbReference type="EMBL" id="MN079120">
    <property type="protein sequence ID" value="QEA05988.1"/>
    <property type="molecule type" value="Genomic_DNA"/>
</dbReference>
<sequence length="95" mass="9626">MRPDDDTPATHGGSRLLVLKALSGTLPVSHYGVVTQGIPRIASVTMDTLAPGDAGVDDERFIPVLAAGESALLPRLDALEPELASALAAAGGVNP</sequence>